<dbReference type="GO" id="GO:0032440">
    <property type="term" value="F:2-alkenal reductase [NAD(P)H] activity"/>
    <property type="evidence" value="ECO:0007669"/>
    <property type="project" value="TreeGrafter"/>
</dbReference>
<evidence type="ECO:0000313" key="2">
    <source>
        <dbReference type="EMBL" id="KAH7297747.1"/>
    </source>
</evidence>
<organism evidence="2 3">
    <name type="scientific">Ceratopteris richardii</name>
    <name type="common">Triangle waterfern</name>
    <dbReference type="NCBI Taxonomy" id="49495"/>
    <lineage>
        <taxon>Eukaryota</taxon>
        <taxon>Viridiplantae</taxon>
        <taxon>Streptophyta</taxon>
        <taxon>Embryophyta</taxon>
        <taxon>Tracheophyta</taxon>
        <taxon>Polypodiopsida</taxon>
        <taxon>Polypodiidae</taxon>
        <taxon>Polypodiales</taxon>
        <taxon>Pteridineae</taxon>
        <taxon>Pteridaceae</taxon>
        <taxon>Parkerioideae</taxon>
        <taxon>Ceratopteris</taxon>
    </lineage>
</organism>
<evidence type="ECO:0000313" key="3">
    <source>
        <dbReference type="Proteomes" id="UP000825935"/>
    </source>
</evidence>
<feature type="signal peptide" evidence="1">
    <location>
        <begin position="1"/>
        <end position="16"/>
    </location>
</feature>
<dbReference type="SUPFAM" id="SSF51735">
    <property type="entry name" value="NAD(P)-binding Rossmann-fold domains"/>
    <property type="match status" value="1"/>
</dbReference>
<dbReference type="Proteomes" id="UP000825935">
    <property type="component" value="Chromosome 25"/>
</dbReference>
<proteinExistence type="predicted"/>
<sequence>MSSIVIMSLSFSPIWASNLSKVLASSNSEFKEGEIVLSIAPATNYAVIPVKSGMLRKIDYAGVDMPLTHYLGTLGVSGHTAWVGLNIITQLQSKEEIFISAASGSVGLIVGQLAKLKGCRVVRSTGNDEKENL</sequence>
<dbReference type="EMBL" id="CM035430">
    <property type="protein sequence ID" value="KAH7297747.1"/>
    <property type="molecule type" value="Genomic_DNA"/>
</dbReference>
<reference evidence="2" key="1">
    <citation type="submission" date="2021-08" db="EMBL/GenBank/DDBJ databases">
        <title>WGS assembly of Ceratopteris richardii.</title>
        <authorList>
            <person name="Marchant D.B."/>
            <person name="Chen G."/>
            <person name="Jenkins J."/>
            <person name="Shu S."/>
            <person name="Leebens-Mack J."/>
            <person name="Grimwood J."/>
            <person name="Schmutz J."/>
            <person name="Soltis P."/>
            <person name="Soltis D."/>
            <person name="Chen Z.-H."/>
        </authorList>
    </citation>
    <scope>NUCLEOTIDE SEQUENCE</scope>
    <source>
        <strain evidence="2">Whitten #5841</strain>
        <tissue evidence="2">Leaf</tissue>
    </source>
</reference>
<evidence type="ECO:0000256" key="1">
    <source>
        <dbReference type="SAM" id="SignalP"/>
    </source>
</evidence>
<dbReference type="InterPro" id="IPR036291">
    <property type="entry name" value="NAD(P)-bd_dom_sf"/>
</dbReference>
<dbReference type="PANTHER" id="PTHR43205">
    <property type="entry name" value="PROSTAGLANDIN REDUCTASE"/>
    <property type="match status" value="1"/>
</dbReference>
<dbReference type="Gene3D" id="3.90.180.10">
    <property type="entry name" value="Medium-chain alcohol dehydrogenases, catalytic domain"/>
    <property type="match status" value="1"/>
</dbReference>
<keyword evidence="3" id="KW-1185">Reference proteome</keyword>
<dbReference type="PANTHER" id="PTHR43205:SF80">
    <property type="entry name" value="2-ALKENAL REDUCTASE (NADP(+)-DEPENDENT)-LIKE"/>
    <property type="match status" value="1"/>
</dbReference>
<dbReference type="InterPro" id="IPR011032">
    <property type="entry name" value="GroES-like_sf"/>
</dbReference>
<dbReference type="Gene3D" id="3.40.50.720">
    <property type="entry name" value="NAD(P)-binding Rossmann-like Domain"/>
    <property type="match status" value="1"/>
</dbReference>
<dbReference type="OrthoDB" id="809632at2759"/>
<dbReference type="OMA" id="TETHRKI"/>
<dbReference type="AlphaFoldDB" id="A0A8T2RPZ0"/>
<gene>
    <name evidence="2" type="ORF">KP509_25G010300</name>
</gene>
<comment type="caution">
    <text evidence="2">The sequence shown here is derived from an EMBL/GenBank/DDBJ whole genome shotgun (WGS) entry which is preliminary data.</text>
</comment>
<name>A0A8T2RPZ0_CERRI</name>
<dbReference type="InterPro" id="IPR045010">
    <property type="entry name" value="MDR_fam"/>
</dbReference>
<keyword evidence="1" id="KW-0732">Signal</keyword>
<dbReference type="SUPFAM" id="SSF50129">
    <property type="entry name" value="GroES-like"/>
    <property type="match status" value="1"/>
</dbReference>
<protein>
    <submittedName>
        <fullName evidence="2">Uncharacterized protein</fullName>
    </submittedName>
</protein>
<feature type="chain" id="PRO_5035879452" evidence="1">
    <location>
        <begin position="17"/>
        <end position="133"/>
    </location>
</feature>
<accession>A0A8T2RPZ0</accession>